<gene>
    <name evidence="1" type="ORF">LCGC14_0785910</name>
</gene>
<evidence type="ECO:0000313" key="1">
    <source>
        <dbReference type="EMBL" id="KKN35219.1"/>
    </source>
</evidence>
<dbReference type="EMBL" id="LAZR01002054">
    <property type="protein sequence ID" value="KKN35219.1"/>
    <property type="molecule type" value="Genomic_DNA"/>
</dbReference>
<reference evidence="1" key="1">
    <citation type="journal article" date="2015" name="Nature">
        <title>Complex archaea that bridge the gap between prokaryotes and eukaryotes.</title>
        <authorList>
            <person name="Spang A."/>
            <person name="Saw J.H."/>
            <person name="Jorgensen S.L."/>
            <person name="Zaremba-Niedzwiedzka K."/>
            <person name="Martijn J."/>
            <person name="Lind A.E."/>
            <person name="van Eijk R."/>
            <person name="Schleper C."/>
            <person name="Guy L."/>
            <person name="Ettema T.J."/>
        </authorList>
    </citation>
    <scope>NUCLEOTIDE SEQUENCE</scope>
</reference>
<accession>A0A0F9PYD3</accession>
<comment type="caution">
    <text evidence="1">The sequence shown here is derived from an EMBL/GenBank/DDBJ whole genome shotgun (WGS) entry which is preliminary data.</text>
</comment>
<organism evidence="1">
    <name type="scientific">marine sediment metagenome</name>
    <dbReference type="NCBI Taxonomy" id="412755"/>
    <lineage>
        <taxon>unclassified sequences</taxon>
        <taxon>metagenomes</taxon>
        <taxon>ecological metagenomes</taxon>
    </lineage>
</organism>
<name>A0A0F9PYD3_9ZZZZ</name>
<sequence length="70" mass="7851">MTTDTPTRDELLAFPCPSRDLDSRCDDMCIVADVCDLAPVYRAHIKLRNDMRKLRAAVLGDMTPEKAAKL</sequence>
<dbReference type="AlphaFoldDB" id="A0A0F9PYD3"/>
<proteinExistence type="predicted"/>
<protein>
    <submittedName>
        <fullName evidence="1">Uncharacterized protein</fullName>
    </submittedName>
</protein>